<comment type="caution">
    <text evidence="1">The sequence shown here is derived from an EMBL/GenBank/DDBJ whole genome shotgun (WGS) entry which is preliminary data.</text>
</comment>
<dbReference type="RefSeq" id="WP_068658549.1">
    <property type="nucleotide sequence ID" value="NZ_CP017770.1"/>
</dbReference>
<evidence type="ECO:0000313" key="1">
    <source>
        <dbReference type="EMBL" id="OAB74841.1"/>
    </source>
</evidence>
<protein>
    <recommendedName>
        <fullName evidence="3">Lipoprotein</fullName>
    </recommendedName>
</protein>
<sequence length="139" mass="15916">MKSIRVIAFLFVVLFLLSSCNKKETINDLDFSLYKTSELSTDSGEAGKIVEENSAIITSNDIDSYLWDGKVLKVNINKVHEKLGGQLNQGFVFKIDEKKVYYGAFINPLSSYRPDKNVKMFLIDMPNQEQFIEIYRTNS</sequence>
<keyword evidence="2" id="KW-1185">Reference proteome</keyword>
<reference evidence="1 2" key="1">
    <citation type="submission" date="2016-02" db="EMBL/GenBank/DDBJ databases">
        <title>Paenibacillus sp. LPB0068, isolated from Crassostrea gigas.</title>
        <authorList>
            <person name="Shin S.-K."/>
            <person name="Yi H."/>
        </authorList>
    </citation>
    <scope>NUCLEOTIDE SEQUENCE [LARGE SCALE GENOMIC DNA]</scope>
    <source>
        <strain evidence="1 2">LPB0068</strain>
    </source>
</reference>
<accession>A0A167DVY4</accession>
<gene>
    <name evidence="1" type="ORF">PNBC_12510</name>
</gene>
<dbReference type="EMBL" id="LSFN01000014">
    <property type="protein sequence ID" value="OAB74841.1"/>
    <property type="molecule type" value="Genomic_DNA"/>
</dbReference>
<dbReference type="AlphaFoldDB" id="A0A167DVY4"/>
<organism evidence="1 2">
    <name type="scientific">Paenibacillus crassostreae</name>
    <dbReference type="NCBI Taxonomy" id="1763538"/>
    <lineage>
        <taxon>Bacteria</taxon>
        <taxon>Bacillati</taxon>
        <taxon>Bacillota</taxon>
        <taxon>Bacilli</taxon>
        <taxon>Bacillales</taxon>
        <taxon>Paenibacillaceae</taxon>
        <taxon>Paenibacillus</taxon>
    </lineage>
</organism>
<evidence type="ECO:0000313" key="2">
    <source>
        <dbReference type="Proteomes" id="UP000077134"/>
    </source>
</evidence>
<name>A0A167DVY4_9BACL</name>
<dbReference type="KEGG" id="pcx:LPB68_01445"/>
<evidence type="ECO:0008006" key="3">
    <source>
        <dbReference type="Google" id="ProtNLM"/>
    </source>
</evidence>
<dbReference type="PROSITE" id="PS51257">
    <property type="entry name" value="PROKAR_LIPOPROTEIN"/>
    <property type="match status" value="1"/>
</dbReference>
<dbReference type="Proteomes" id="UP000077134">
    <property type="component" value="Unassembled WGS sequence"/>
</dbReference>
<dbReference type="STRING" id="1763538.LPB68_01445"/>
<proteinExistence type="predicted"/>